<evidence type="ECO:0000313" key="3">
    <source>
        <dbReference type="Proteomes" id="UP000006600"/>
    </source>
</evidence>
<accession>J8A560</accession>
<evidence type="ECO:0000259" key="1">
    <source>
        <dbReference type="Pfam" id="PF08241"/>
    </source>
</evidence>
<dbReference type="SUPFAM" id="SSF53335">
    <property type="entry name" value="S-adenosyl-L-methionine-dependent methyltransferases"/>
    <property type="match status" value="1"/>
</dbReference>
<dbReference type="GO" id="GO:0008757">
    <property type="term" value="F:S-adenosylmethionine-dependent methyltransferase activity"/>
    <property type="evidence" value="ECO:0007669"/>
    <property type="project" value="InterPro"/>
</dbReference>
<dbReference type="PATRIC" id="fig|1053189.3.peg.5158"/>
<feature type="domain" description="Methyltransferase type 11" evidence="1">
    <location>
        <begin position="57"/>
        <end position="154"/>
    </location>
</feature>
<dbReference type="PANTHER" id="PTHR42912:SF93">
    <property type="entry name" value="N6-ADENOSINE-METHYLTRANSFERASE TMT1A"/>
    <property type="match status" value="1"/>
</dbReference>
<dbReference type="Gene3D" id="3.40.50.150">
    <property type="entry name" value="Vaccinia Virus protein VP39"/>
    <property type="match status" value="1"/>
</dbReference>
<proteinExistence type="predicted"/>
<evidence type="ECO:0000313" key="2">
    <source>
        <dbReference type="EMBL" id="EJQ38287.1"/>
    </source>
</evidence>
<dbReference type="InterPro" id="IPR050508">
    <property type="entry name" value="Methyltransf_Superfamily"/>
</dbReference>
<dbReference type="PANTHER" id="PTHR42912">
    <property type="entry name" value="METHYLTRANSFERASE"/>
    <property type="match status" value="1"/>
</dbReference>
<gene>
    <name evidence="2" type="ORF">IEE_05059</name>
</gene>
<protein>
    <recommendedName>
        <fullName evidence="1">Methyltransferase type 11 domain-containing protein</fullName>
    </recommendedName>
</protein>
<dbReference type="EMBL" id="AHDJ01000060">
    <property type="protein sequence ID" value="EJQ38287.1"/>
    <property type="molecule type" value="Genomic_DNA"/>
</dbReference>
<reference evidence="2 3" key="1">
    <citation type="submission" date="2012-04" db="EMBL/GenBank/DDBJ databases">
        <title>The Genome Sequence of Bacillus cereus BAG5X1-1.</title>
        <authorList>
            <consortium name="The Broad Institute Genome Sequencing Platform"/>
            <consortium name="The Broad Institute Genome Sequencing Center for Infectious Disease"/>
            <person name="Feldgarden M."/>
            <person name="Van der Auwera G.A."/>
            <person name="Mahillon J."/>
            <person name="Duprez V."/>
            <person name="Timmery S."/>
            <person name="Mattelet C."/>
            <person name="Dierick K."/>
            <person name="Sun M."/>
            <person name="Yu Z."/>
            <person name="Zhu L."/>
            <person name="Hu X."/>
            <person name="Shank E.B."/>
            <person name="Swiecicka I."/>
            <person name="Hansen B.M."/>
            <person name="Andrup L."/>
            <person name="Young S.K."/>
            <person name="Zeng Q."/>
            <person name="Gargeya S."/>
            <person name="Fitzgerald M."/>
            <person name="Haas B."/>
            <person name="Abouelleil A."/>
            <person name="Alvarado L."/>
            <person name="Arachchi H.M."/>
            <person name="Berlin A."/>
            <person name="Chapman S.B."/>
            <person name="Goldberg J."/>
            <person name="Griggs A."/>
            <person name="Gujja S."/>
            <person name="Hansen M."/>
            <person name="Howarth C."/>
            <person name="Imamovic A."/>
            <person name="Larimer J."/>
            <person name="McCowen C."/>
            <person name="Montmayeur A."/>
            <person name="Murphy C."/>
            <person name="Neiman D."/>
            <person name="Pearson M."/>
            <person name="Priest M."/>
            <person name="Roberts A."/>
            <person name="Saif S."/>
            <person name="Shea T."/>
            <person name="Sisk P."/>
            <person name="Sykes S."/>
            <person name="Wortman J."/>
            <person name="Nusbaum C."/>
            <person name="Birren B."/>
        </authorList>
    </citation>
    <scope>NUCLEOTIDE SEQUENCE [LARGE SCALE GENOMIC DNA]</scope>
    <source>
        <strain evidence="2 3">BAG5X1-1</strain>
    </source>
</reference>
<dbReference type="InterPro" id="IPR029063">
    <property type="entry name" value="SAM-dependent_MTases_sf"/>
</dbReference>
<dbReference type="AlphaFoldDB" id="J8A560"/>
<sequence>MTKQAAVNQQGSYQIKTIASNVEAEINRLKGQVSLFWDKEFKHYCEFGLSDGMVIAELGSGPGFVTEKILDQFPNTKVTAIEIEPLLVDYARNYLEKKYSNRCEVIQGSIMDTGLPDNSFDFAITRLVLEHLPNPVNAVREVFRILKPGGKAIFVDNDFEMHIMTHPHILELRELYEAYCQSRYAEGGNPKIGRELPYILKEGGFLKIDFEVISAHSGILGDEIFFQSEGIGIPSKLVRDGFLSSKILGKVSVEWRKMIKSENHSIIRQLYMAVGEK</sequence>
<name>J8A560_BACCE</name>
<dbReference type="CDD" id="cd02440">
    <property type="entry name" value="AdoMet_MTases"/>
    <property type="match status" value="1"/>
</dbReference>
<dbReference type="Proteomes" id="UP000006600">
    <property type="component" value="Unassembled WGS sequence"/>
</dbReference>
<dbReference type="HOGENOM" id="CLU_060747_0_0_9"/>
<organism evidence="2 3">
    <name type="scientific">Bacillus cereus BAG5X1-1</name>
    <dbReference type="NCBI Taxonomy" id="1053189"/>
    <lineage>
        <taxon>Bacteria</taxon>
        <taxon>Bacillati</taxon>
        <taxon>Bacillota</taxon>
        <taxon>Bacilli</taxon>
        <taxon>Bacillales</taxon>
        <taxon>Bacillaceae</taxon>
        <taxon>Bacillus</taxon>
        <taxon>Bacillus cereus group</taxon>
    </lineage>
</organism>
<comment type="caution">
    <text evidence="2">The sequence shown here is derived from an EMBL/GenBank/DDBJ whole genome shotgun (WGS) entry which is preliminary data.</text>
</comment>
<dbReference type="RefSeq" id="WP_002106884.1">
    <property type="nucleotide sequence ID" value="NZ_JH791997.1"/>
</dbReference>
<dbReference type="Pfam" id="PF08241">
    <property type="entry name" value="Methyltransf_11"/>
    <property type="match status" value="1"/>
</dbReference>
<dbReference type="InterPro" id="IPR013216">
    <property type="entry name" value="Methyltransf_11"/>
</dbReference>